<evidence type="ECO:0000256" key="1">
    <source>
        <dbReference type="SAM" id="MobiDB-lite"/>
    </source>
</evidence>
<protein>
    <submittedName>
        <fullName evidence="2">Uncharacterized protein</fullName>
    </submittedName>
</protein>
<dbReference type="Gramene" id="OIW16166">
    <property type="protein sequence ID" value="OIW16166"/>
    <property type="gene ID" value="TanjilG_18881"/>
</dbReference>
<dbReference type="OrthoDB" id="1060058at2759"/>
<dbReference type="PANTHER" id="PTHR33356">
    <property type="entry name" value="TIP41-LIKE PROTEIN"/>
    <property type="match status" value="1"/>
</dbReference>
<name>A0A4P1RR84_LUPAN</name>
<feature type="compositionally biased region" description="Low complexity" evidence="1">
    <location>
        <begin position="132"/>
        <end position="147"/>
    </location>
</feature>
<dbReference type="AlphaFoldDB" id="A0A4P1RR84"/>
<evidence type="ECO:0000313" key="2">
    <source>
        <dbReference type="EMBL" id="OIW16166.1"/>
    </source>
</evidence>
<proteinExistence type="predicted"/>
<feature type="compositionally biased region" description="Polar residues" evidence="1">
    <location>
        <begin position="148"/>
        <end position="157"/>
    </location>
</feature>
<dbReference type="KEGG" id="lang:109340122"/>
<dbReference type="PANTHER" id="PTHR33356:SF37">
    <property type="match status" value="1"/>
</dbReference>
<dbReference type="STRING" id="3871.A0A4P1RR84"/>
<accession>A0A4P1RR84</accession>
<keyword evidence="3" id="KW-1185">Reference proteome</keyword>
<dbReference type="Proteomes" id="UP000188354">
    <property type="component" value="Chromosome LG02"/>
</dbReference>
<dbReference type="EMBL" id="CM007362">
    <property type="protein sequence ID" value="OIW16166.1"/>
    <property type="molecule type" value="Genomic_DNA"/>
</dbReference>
<feature type="region of interest" description="Disordered" evidence="1">
    <location>
        <begin position="125"/>
        <end position="158"/>
    </location>
</feature>
<sequence>MAKASHYAHFDKDNNHNGFNTTELETEFGFPSEFPYEFDSFGLENLNSPLESVEGSTETESSDEEDFFAGLTRRLSQASLHETRLSQASLHETRLSQLTVPISNINKTEIQKKVRVISGSPQSTLNGIGYWSGQSPGSGEESPNESSRVPSPNTTPFANDALDSVYTAAEHVARLKINDDVPNHDFQKRGFHSIFPQHVAADNHATQLFNHNNLNHASRMSYFQLKEQCGSVWGRESNPTFSTYQQQLQVQNKVRDFGYGCVKCTHPLPQPAWNFQQQNQLVQGHVGSGSRPVLNGGSSVKRGCAGTGVFLPRQYVVPSEPRSKTTCAPVIVPAKVIHVLNSNIEVPNATAQRFVNAYGADYNVLLARRNAILMQQKLSLGREEATSFKIRLPHEWTY</sequence>
<organism evidence="2 3">
    <name type="scientific">Lupinus angustifolius</name>
    <name type="common">Narrow-leaved blue lupine</name>
    <dbReference type="NCBI Taxonomy" id="3871"/>
    <lineage>
        <taxon>Eukaryota</taxon>
        <taxon>Viridiplantae</taxon>
        <taxon>Streptophyta</taxon>
        <taxon>Embryophyta</taxon>
        <taxon>Tracheophyta</taxon>
        <taxon>Spermatophyta</taxon>
        <taxon>Magnoliopsida</taxon>
        <taxon>eudicotyledons</taxon>
        <taxon>Gunneridae</taxon>
        <taxon>Pentapetalae</taxon>
        <taxon>rosids</taxon>
        <taxon>fabids</taxon>
        <taxon>Fabales</taxon>
        <taxon>Fabaceae</taxon>
        <taxon>Papilionoideae</taxon>
        <taxon>50 kb inversion clade</taxon>
        <taxon>genistoids sensu lato</taxon>
        <taxon>core genistoids</taxon>
        <taxon>Genisteae</taxon>
        <taxon>Lupinus</taxon>
    </lineage>
</organism>
<evidence type="ECO:0000313" key="3">
    <source>
        <dbReference type="Proteomes" id="UP000188354"/>
    </source>
</evidence>
<gene>
    <name evidence="2" type="ORF">TanjilG_18881</name>
</gene>
<reference evidence="2 3" key="1">
    <citation type="journal article" date="2017" name="Plant Biotechnol. J.">
        <title>A comprehensive draft genome sequence for lupin (Lupinus angustifolius), an emerging health food: insights into plant-microbe interactions and legume evolution.</title>
        <authorList>
            <person name="Hane J.K."/>
            <person name="Ming Y."/>
            <person name="Kamphuis L.G."/>
            <person name="Nelson M.N."/>
            <person name="Garg G."/>
            <person name="Atkins C.A."/>
            <person name="Bayer P.E."/>
            <person name="Bravo A."/>
            <person name="Bringans S."/>
            <person name="Cannon S."/>
            <person name="Edwards D."/>
            <person name="Foley R."/>
            <person name="Gao L.L."/>
            <person name="Harrison M.J."/>
            <person name="Huang W."/>
            <person name="Hurgobin B."/>
            <person name="Li S."/>
            <person name="Liu C.W."/>
            <person name="McGrath A."/>
            <person name="Morahan G."/>
            <person name="Murray J."/>
            <person name="Weller J."/>
            <person name="Jian J."/>
            <person name="Singh K.B."/>
        </authorList>
    </citation>
    <scope>NUCLEOTIDE SEQUENCE [LARGE SCALE GENOMIC DNA]</scope>
    <source>
        <strain evidence="3">cv. Tanjil</strain>
        <tissue evidence="2">Whole plant</tissue>
    </source>
</reference>